<dbReference type="Proteomes" id="UP001305414">
    <property type="component" value="Unassembled WGS sequence"/>
</dbReference>
<evidence type="ECO:0000313" key="2">
    <source>
        <dbReference type="EMBL" id="KAK5634221.1"/>
    </source>
</evidence>
<dbReference type="AlphaFoldDB" id="A0AAN7ZCD0"/>
<feature type="compositionally biased region" description="Basic and acidic residues" evidence="1">
    <location>
        <begin position="1"/>
        <end position="10"/>
    </location>
</feature>
<evidence type="ECO:0000313" key="3">
    <source>
        <dbReference type="Proteomes" id="UP001305414"/>
    </source>
</evidence>
<accession>A0AAN7ZCD0</accession>
<feature type="region of interest" description="Disordered" evidence="1">
    <location>
        <begin position="1"/>
        <end position="23"/>
    </location>
</feature>
<keyword evidence="3" id="KW-1185">Reference proteome</keyword>
<reference evidence="2 3" key="1">
    <citation type="submission" date="2023-10" db="EMBL/GenBank/DDBJ databases">
        <title>Draft genome sequence of Xylaria bambusicola isolate GMP-LS, the root and basal stem rot pathogen of sugarcane in Indonesia.</title>
        <authorList>
            <person name="Selvaraj P."/>
            <person name="Muralishankar V."/>
            <person name="Muruganantham S."/>
            <person name="Sp S."/>
            <person name="Haryani S."/>
            <person name="Lau K.J.X."/>
            <person name="Naqvi N.I."/>
        </authorList>
    </citation>
    <scope>NUCLEOTIDE SEQUENCE [LARGE SCALE GENOMIC DNA]</scope>
    <source>
        <strain evidence="2">GMP-LS</strain>
    </source>
</reference>
<protein>
    <submittedName>
        <fullName evidence="2">Uncharacterized protein</fullName>
    </submittedName>
</protein>
<sequence>MAVGKTKEGESLPAKPINRDKRSAGLVYEKERIERRRAAVRAQIDSTRGAEAKEKGRELRLTELGEARAAIIDTQLLAYSHGSPGSNRHNSWWETVKHTCP</sequence>
<comment type="caution">
    <text evidence="2">The sequence shown here is derived from an EMBL/GenBank/DDBJ whole genome shotgun (WGS) entry which is preliminary data.</text>
</comment>
<name>A0AAN7ZCD0_9PEZI</name>
<dbReference type="EMBL" id="JAWHQM010000039">
    <property type="protein sequence ID" value="KAK5634221.1"/>
    <property type="molecule type" value="Genomic_DNA"/>
</dbReference>
<gene>
    <name evidence="2" type="ORF">RRF57_009935</name>
</gene>
<organism evidence="2 3">
    <name type="scientific">Xylaria bambusicola</name>
    <dbReference type="NCBI Taxonomy" id="326684"/>
    <lineage>
        <taxon>Eukaryota</taxon>
        <taxon>Fungi</taxon>
        <taxon>Dikarya</taxon>
        <taxon>Ascomycota</taxon>
        <taxon>Pezizomycotina</taxon>
        <taxon>Sordariomycetes</taxon>
        <taxon>Xylariomycetidae</taxon>
        <taxon>Xylariales</taxon>
        <taxon>Xylariaceae</taxon>
        <taxon>Xylaria</taxon>
    </lineage>
</organism>
<evidence type="ECO:0000256" key="1">
    <source>
        <dbReference type="SAM" id="MobiDB-lite"/>
    </source>
</evidence>
<proteinExistence type="predicted"/>